<keyword evidence="3" id="KW-1185">Reference proteome</keyword>
<dbReference type="InterPro" id="IPR010730">
    <property type="entry name" value="HET"/>
</dbReference>
<dbReference type="PANTHER" id="PTHR24148">
    <property type="entry name" value="ANKYRIN REPEAT DOMAIN-CONTAINING PROTEIN 39 HOMOLOG-RELATED"/>
    <property type="match status" value="1"/>
</dbReference>
<feature type="non-terminal residue" evidence="2">
    <location>
        <position position="1"/>
    </location>
</feature>
<accession>A0A2J6RTB2</accession>
<reference evidence="2 3" key="1">
    <citation type="submission" date="2016-04" db="EMBL/GenBank/DDBJ databases">
        <title>A degradative enzymes factory behind the ericoid mycorrhizal symbiosis.</title>
        <authorList>
            <consortium name="DOE Joint Genome Institute"/>
            <person name="Martino E."/>
            <person name="Morin E."/>
            <person name="Grelet G."/>
            <person name="Kuo A."/>
            <person name="Kohler A."/>
            <person name="Daghino S."/>
            <person name="Barry K."/>
            <person name="Choi C."/>
            <person name="Cichocki N."/>
            <person name="Clum A."/>
            <person name="Copeland A."/>
            <person name="Hainaut M."/>
            <person name="Haridas S."/>
            <person name="Labutti K."/>
            <person name="Lindquist E."/>
            <person name="Lipzen A."/>
            <person name="Khouja H.-R."/>
            <person name="Murat C."/>
            <person name="Ohm R."/>
            <person name="Olson A."/>
            <person name="Spatafora J."/>
            <person name="Veneault-Fourrey C."/>
            <person name="Henrissat B."/>
            <person name="Grigoriev I."/>
            <person name="Martin F."/>
            <person name="Perotto S."/>
        </authorList>
    </citation>
    <scope>NUCLEOTIDE SEQUENCE [LARGE SCALE GENOMIC DNA]</scope>
    <source>
        <strain evidence="2 3">F</strain>
    </source>
</reference>
<dbReference type="InterPro" id="IPR052895">
    <property type="entry name" value="HetReg/Transcr_Mod"/>
</dbReference>
<gene>
    <name evidence="2" type="ORF">L207DRAFT_391609</name>
</gene>
<dbReference type="AlphaFoldDB" id="A0A2J6RTB2"/>
<dbReference type="Proteomes" id="UP000235786">
    <property type="component" value="Unassembled WGS sequence"/>
</dbReference>
<evidence type="ECO:0000313" key="3">
    <source>
        <dbReference type="Proteomes" id="UP000235786"/>
    </source>
</evidence>
<dbReference type="EMBL" id="KZ613944">
    <property type="protein sequence ID" value="PMD41766.1"/>
    <property type="molecule type" value="Genomic_DNA"/>
</dbReference>
<feature type="domain" description="Heterokaryon incompatibility" evidence="1">
    <location>
        <begin position="44"/>
        <end position="127"/>
    </location>
</feature>
<evidence type="ECO:0000313" key="2">
    <source>
        <dbReference type="EMBL" id="PMD41766.1"/>
    </source>
</evidence>
<organism evidence="2 3">
    <name type="scientific">Hyaloscypha variabilis (strain UAMH 11265 / GT02V1 / F)</name>
    <name type="common">Meliniomyces variabilis</name>
    <dbReference type="NCBI Taxonomy" id="1149755"/>
    <lineage>
        <taxon>Eukaryota</taxon>
        <taxon>Fungi</taxon>
        <taxon>Dikarya</taxon>
        <taxon>Ascomycota</taxon>
        <taxon>Pezizomycotina</taxon>
        <taxon>Leotiomycetes</taxon>
        <taxon>Helotiales</taxon>
        <taxon>Hyaloscyphaceae</taxon>
        <taxon>Hyaloscypha</taxon>
        <taxon>Hyaloscypha variabilis</taxon>
    </lineage>
</organism>
<proteinExistence type="predicted"/>
<dbReference type="OrthoDB" id="3598674at2759"/>
<sequence length="127" mass="14759">SLYTYDPLSRDYDELRLVKLQPRCSSSHIEIEIIHVPSSAPPAYEALSYVWGSSERTHNVIRIQPRHLSISRNLSVALEHLRLRKKPRLLWIDAICINQDDIPERNQQVNKMGSIYSKARRAVLWLG</sequence>
<dbReference type="Pfam" id="PF06985">
    <property type="entry name" value="HET"/>
    <property type="match status" value="1"/>
</dbReference>
<feature type="non-terminal residue" evidence="2">
    <location>
        <position position="127"/>
    </location>
</feature>
<name>A0A2J6RTB2_HYAVF</name>
<dbReference type="STRING" id="1149755.A0A2J6RTB2"/>
<protein>
    <recommendedName>
        <fullName evidence="1">Heterokaryon incompatibility domain-containing protein</fullName>
    </recommendedName>
</protein>
<dbReference type="PANTHER" id="PTHR24148:SF73">
    <property type="entry name" value="HET DOMAIN PROTEIN (AFU_ORTHOLOGUE AFUA_8G01020)"/>
    <property type="match status" value="1"/>
</dbReference>
<evidence type="ECO:0000259" key="1">
    <source>
        <dbReference type="Pfam" id="PF06985"/>
    </source>
</evidence>